<keyword evidence="13" id="KW-1185">Reference proteome</keyword>
<comment type="pathway">
    <text evidence="1">Amino-acid biosynthesis; L-tryptophan biosynthesis; L-tryptophan from chorismate: step 2/5.</text>
</comment>
<dbReference type="FunFam" id="3.40.1030.10:FF:000002">
    <property type="entry name" value="Anthranilate phosphoribosyltransferase"/>
    <property type="match status" value="1"/>
</dbReference>
<dbReference type="InterPro" id="IPR036320">
    <property type="entry name" value="Glycosyl_Trfase_fam3_N_dom_sf"/>
</dbReference>
<dbReference type="EMBL" id="KZ989157">
    <property type="protein sequence ID" value="RKP27754.1"/>
    <property type="molecule type" value="Genomic_DNA"/>
</dbReference>
<comment type="similarity">
    <text evidence="8">Belongs to the anthranilate phosphoribosyltransferase family.</text>
</comment>
<evidence type="ECO:0000256" key="3">
    <source>
        <dbReference type="ARBA" id="ARBA00022605"/>
    </source>
</evidence>
<evidence type="ECO:0000259" key="11">
    <source>
        <dbReference type="Pfam" id="PF02885"/>
    </source>
</evidence>
<dbReference type="AlphaFoldDB" id="A0A4P9Z563"/>
<organism evidence="12 13">
    <name type="scientific">Syncephalis pseudoplumigaleata</name>
    <dbReference type="NCBI Taxonomy" id="1712513"/>
    <lineage>
        <taxon>Eukaryota</taxon>
        <taxon>Fungi</taxon>
        <taxon>Fungi incertae sedis</taxon>
        <taxon>Zoopagomycota</taxon>
        <taxon>Zoopagomycotina</taxon>
        <taxon>Zoopagomycetes</taxon>
        <taxon>Zoopagales</taxon>
        <taxon>Piptocephalidaceae</taxon>
        <taxon>Syncephalis</taxon>
    </lineage>
</organism>
<evidence type="ECO:0000313" key="12">
    <source>
        <dbReference type="EMBL" id="RKP27754.1"/>
    </source>
</evidence>
<dbReference type="SUPFAM" id="SSF47648">
    <property type="entry name" value="Nucleoside phosphorylase/phosphoribosyltransferase N-terminal domain"/>
    <property type="match status" value="1"/>
</dbReference>
<gene>
    <name evidence="12" type="ORF">SYNPS1DRAFT_12196</name>
</gene>
<evidence type="ECO:0000256" key="2">
    <source>
        <dbReference type="ARBA" id="ARBA00011948"/>
    </source>
</evidence>
<feature type="domain" description="Glycosyl transferase family 3 N-terminal" evidence="11">
    <location>
        <begin position="13"/>
        <end position="76"/>
    </location>
</feature>
<dbReference type="Pfam" id="PF00591">
    <property type="entry name" value="Glycos_transf_3"/>
    <property type="match status" value="1"/>
</dbReference>
<keyword evidence="5 12" id="KW-0808">Transferase</keyword>
<dbReference type="GO" id="GO:0005829">
    <property type="term" value="C:cytosol"/>
    <property type="evidence" value="ECO:0007669"/>
    <property type="project" value="TreeGrafter"/>
</dbReference>
<dbReference type="NCBIfam" id="TIGR01245">
    <property type="entry name" value="trpD"/>
    <property type="match status" value="1"/>
</dbReference>
<dbReference type="InterPro" id="IPR017459">
    <property type="entry name" value="Glycosyl_Trfase_fam3_N_dom"/>
</dbReference>
<dbReference type="Gene3D" id="3.40.1030.10">
    <property type="entry name" value="Nucleoside phosphorylase/phosphoribosyltransferase catalytic domain"/>
    <property type="match status" value="1"/>
</dbReference>
<dbReference type="Gene3D" id="1.20.970.10">
    <property type="entry name" value="Transferase, Pyrimidine Nucleoside Phosphorylase, Chain C"/>
    <property type="match status" value="1"/>
</dbReference>
<dbReference type="Proteomes" id="UP000278143">
    <property type="component" value="Unassembled WGS sequence"/>
</dbReference>
<sequence length="354" mass="37566">MPVDKPQKSRLQQTLRTLVQSPEAFTIEQAYAALHDILNGQATSGQIASFLTSLRVHKLDHRADIIATCARVLLEQSTPVPLADHGLSSYDVVDIVGTGGDGHDTFNVSTSAGIIVAATGVKVAKHGNRASSSSSGSADMLEALGCSMSAHTPSDSVRLLATTNYAFLFAQRYHPSMAHVAAVRKELGFPTLFNLVGPLVNPVQPKRAVVGVAAAHLGPVMLDALRRGGVERAMVVCGEEGLDEISPAGNTNVWQLLNGEVTEFTVHPRDFGLEVHALDDVRGGNARHNAMILEEILNGERKDAILDYILLNASALLVVAGLAADWKEGVALARATIDTGRARQTLAQFITGTC</sequence>
<feature type="domain" description="Glycosyl transferase family 3" evidence="10">
    <location>
        <begin position="90"/>
        <end position="342"/>
    </location>
</feature>
<dbReference type="SUPFAM" id="SSF52418">
    <property type="entry name" value="Nucleoside phosphorylase/phosphoribosyltransferase catalytic domain"/>
    <property type="match status" value="1"/>
</dbReference>
<dbReference type="OrthoDB" id="427800at2759"/>
<evidence type="ECO:0000256" key="7">
    <source>
        <dbReference type="ARBA" id="ARBA00023141"/>
    </source>
</evidence>
<evidence type="ECO:0000256" key="5">
    <source>
        <dbReference type="ARBA" id="ARBA00022679"/>
    </source>
</evidence>
<evidence type="ECO:0000256" key="1">
    <source>
        <dbReference type="ARBA" id="ARBA00004907"/>
    </source>
</evidence>
<accession>A0A4P9Z563</accession>
<evidence type="ECO:0000256" key="8">
    <source>
        <dbReference type="ARBA" id="ARBA00061500"/>
    </source>
</evidence>
<protein>
    <recommendedName>
        <fullName evidence="9">Anthranilate phosphoribosyltransferase</fullName>
        <ecNumber evidence="2">2.4.2.18</ecNumber>
    </recommendedName>
</protein>
<keyword evidence="3" id="KW-0028">Amino-acid biosynthesis</keyword>
<dbReference type="Pfam" id="PF02885">
    <property type="entry name" value="Glycos_trans_3N"/>
    <property type="match status" value="1"/>
</dbReference>
<evidence type="ECO:0000259" key="10">
    <source>
        <dbReference type="Pfam" id="PF00591"/>
    </source>
</evidence>
<keyword evidence="7" id="KW-0057">Aromatic amino acid biosynthesis</keyword>
<dbReference type="PANTHER" id="PTHR43285:SF2">
    <property type="entry name" value="ANTHRANILATE PHOSPHORIBOSYLTRANSFERASE"/>
    <property type="match status" value="1"/>
</dbReference>
<dbReference type="PANTHER" id="PTHR43285">
    <property type="entry name" value="ANTHRANILATE PHOSPHORIBOSYLTRANSFERASE"/>
    <property type="match status" value="1"/>
</dbReference>
<dbReference type="GO" id="GO:0000162">
    <property type="term" value="P:L-tryptophan biosynthetic process"/>
    <property type="evidence" value="ECO:0007669"/>
    <property type="project" value="UniProtKB-KW"/>
</dbReference>
<keyword evidence="4 12" id="KW-0328">Glycosyltransferase</keyword>
<evidence type="ECO:0000313" key="13">
    <source>
        <dbReference type="Proteomes" id="UP000278143"/>
    </source>
</evidence>
<dbReference type="EC" id="2.4.2.18" evidence="2"/>
<name>A0A4P9Z563_9FUNG</name>
<dbReference type="InterPro" id="IPR005940">
    <property type="entry name" value="Anthranilate_Pribosyl_Tfrase"/>
</dbReference>
<evidence type="ECO:0000256" key="4">
    <source>
        <dbReference type="ARBA" id="ARBA00022676"/>
    </source>
</evidence>
<reference evidence="13" key="1">
    <citation type="journal article" date="2018" name="Nat. Microbiol.">
        <title>Leveraging single-cell genomics to expand the fungal tree of life.</title>
        <authorList>
            <person name="Ahrendt S.R."/>
            <person name="Quandt C.A."/>
            <person name="Ciobanu D."/>
            <person name="Clum A."/>
            <person name="Salamov A."/>
            <person name="Andreopoulos B."/>
            <person name="Cheng J.F."/>
            <person name="Woyke T."/>
            <person name="Pelin A."/>
            <person name="Henrissat B."/>
            <person name="Reynolds N.K."/>
            <person name="Benny G.L."/>
            <person name="Smith M.E."/>
            <person name="James T.Y."/>
            <person name="Grigoriev I.V."/>
        </authorList>
    </citation>
    <scope>NUCLEOTIDE SEQUENCE [LARGE SCALE GENOMIC DNA]</scope>
    <source>
        <strain evidence="13">Benny S71-1</strain>
    </source>
</reference>
<dbReference type="InterPro" id="IPR000312">
    <property type="entry name" value="Glycosyl_Trfase_fam3"/>
</dbReference>
<dbReference type="GO" id="GO:0004048">
    <property type="term" value="F:anthranilate phosphoribosyltransferase activity"/>
    <property type="evidence" value="ECO:0007669"/>
    <property type="project" value="UniProtKB-EC"/>
</dbReference>
<keyword evidence="6" id="KW-0822">Tryptophan biosynthesis</keyword>
<evidence type="ECO:0000256" key="6">
    <source>
        <dbReference type="ARBA" id="ARBA00022822"/>
    </source>
</evidence>
<proteinExistence type="inferred from homology"/>
<dbReference type="HAMAP" id="MF_00211">
    <property type="entry name" value="TrpD"/>
    <property type="match status" value="1"/>
</dbReference>
<dbReference type="InterPro" id="IPR035902">
    <property type="entry name" value="Nuc_phospho_transferase"/>
</dbReference>
<evidence type="ECO:0000256" key="9">
    <source>
        <dbReference type="ARBA" id="ARBA00071401"/>
    </source>
</evidence>